<gene>
    <name evidence="1" type="ORF">NCTC13456_02344</name>
</gene>
<protein>
    <submittedName>
        <fullName evidence="1">Uncharacterized protein</fullName>
    </submittedName>
</protein>
<dbReference type="EMBL" id="UFXS01000001">
    <property type="protein sequence ID" value="STD58720.1"/>
    <property type="molecule type" value="Genomic_DNA"/>
</dbReference>
<accession>A0A376GFP1</accession>
<proteinExistence type="predicted"/>
<reference evidence="1 2" key="1">
    <citation type="submission" date="2018-06" db="EMBL/GenBank/DDBJ databases">
        <authorList>
            <consortium name="Pathogen Informatics"/>
            <person name="Doyle S."/>
        </authorList>
    </citation>
    <scope>NUCLEOTIDE SEQUENCE [LARGE SCALE GENOMIC DNA]</scope>
    <source>
        <strain evidence="1 2">NCTC13456</strain>
    </source>
</reference>
<dbReference type="AlphaFoldDB" id="A0A376GFP1"/>
<dbReference type="STRING" id="343874.GCA_000805695_00472"/>
<sequence length="100" mass="12105">MTQFTGTIEDFMNTHEEFINTLILRKINQQVVLDKKDAEDIQQNEFIQQKLDDLKEHMTDLFENEFGDWEITMDLETFEQEFDKHFQISKQELEDNVLLM</sequence>
<dbReference type="RefSeq" id="WP_115000622.1">
    <property type="nucleotide sequence ID" value="NZ_UFXS01000001.1"/>
</dbReference>
<organism evidence="1 2">
    <name type="scientific">Empedobacter falsenii</name>
    <dbReference type="NCBI Taxonomy" id="343874"/>
    <lineage>
        <taxon>Bacteria</taxon>
        <taxon>Pseudomonadati</taxon>
        <taxon>Bacteroidota</taxon>
        <taxon>Flavobacteriia</taxon>
        <taxon>Flavobacteriales</taxon>
        <taxon>Weeksellaceae</taxon>
        <taxon>Empedobacter</taxon>
    </lineage>
</organism>
<evidence type="ECO:0000313" key="1">
    <source>
        <dbReference type="EMBL" id="STD58720.1"/>
    </source>
</evidence>
<evidence type="ECO:0000313" key="2">
    <source>
        <dbReference type="Proteomes" id="UP000254737"/>
    </source>
</evidence>
<dbReference type="Proteomes" id="UP000254737">
    <property type="component" value="Unassembled WGS sequence"/>
</dbReference>
<name>A0A376GFP1_9FLAO</name>